<keyword evidence="2" id="KW-1185">Reference proteome</keyword>
<evidence type="ECO:0000313" key="1">
    <source>
        <dbReference type="EMBL" id="RZC38647.1"/>
    </source>
</evidence>
<dbReference type="AlphaFoldDB" id="A0A482W1Y4"/>
<dbReference type="EMBL" id="QDEB01041291">
    <property type="protein sequence ID" value="RZC38647.1"/>
    <property type="molecule type" value="Genomic_DNA"/>
</dbReference>
<organism evidence="1 2">
    <name type="scientific">Asbolus verrucosus</name>
    <name type="common">Desert ironclad beetle</name>
    <dbReference type="NCBI Taxonomy" id="1661398"/>
    <lineage>
        <taxon>Eukaryota</taxon>
        <taxon>Metazoa</taxon>
        <taxon>Ecdysozoa</taxon>
        <taxon>Arthropoda</taxon>
        <taxon>Hexapoda</taxon>
        <taxon>Insecta</taxon>
        <taxon>Pterygota</taxon>
        <taxon>Neoptera</taxon>
        <taxon>Endopterygota</taxon>
        <taxon>Coleoptera</taxon>
        <taxon>Polyphaga</taxon>
        <taxon>Cucujiformia</taxon>
        <taxon>Tenebrionidae</taxon>
        <taxon>Pimeliinae</taxon>
        <taxon>Asbolus</taxon>
    </lineage>
</organism>
<proteinExistence type="predicted"/>
<evidence type="ECO:0000313" key="2">
    <source>
        <dbReference type="Proteomes" id="UP000292052"/>
    </source>
</evidence>
<comment type="caution">
    <text evidence="1">The sequence shown here is derived from an EMBL/GenBank/DDBJ whole genome shotgun (WGS) entry which is preliminary data.</text>
</comment>
<gene>
    <name evidence="1" type="ORF">BDFB_013751</name>
</gene>
<reference evidence="1 2" key="1">
    <citation type="submission" date="2017-03" db="EMBL/GenBank/DDBJ databases">
        <title>Genome of the blue death feigning beetle - Asbolus verrucosus.</title>
        <authorList>
            <person name="Rider S.D."/>
        </authorList>
    </citation>
    <scope>NUCLEOTIDE SEQUENCE [LARGE SCALE GENOMIC DNA]</scope>
    <source>
        <strain evidence="1">Butters</strain>
        <tissue evidence="1">Head and leg muscle</tissue>
    </source>
</reference>
<name>A0A482W1Y4_ASBVE</name>
<sequence length="37" mass="4461">MLESYFRNGRKIDAVWQYVIADCLEEFRNEFSGVVFQ</sequence>
<protein>
    <submittedName>
        <fullName evidence="1">Uncharacterized protein</fullName>
    </submittedName>
</protein>
<accession>A0A482W1Y4</accession>
<dbReference type="Proteomes" id="UP000292052">
    <property type="component" value="Unassembled WGS sequence"/>
</dbReference>